<feature type="domain" description="N-terminal Ras-GEF" evidence="8">
    <location>
        <begin position="651"/>
        <end position="785"/>
    </location>
</feature>
<dbReference type="InterPro" id="IPR001895">
    <property type="entry name" value="RASGEF_cat_dom"/>
</dbReference>
<organism evidence="9 10">
    <name type="scientific">Neocallimastix californiae</name>
    <dbReference type="NCBI Taxonomy" id="1754190"/>
    <lineage>
        <taxon>Eukaryota</taxon>
        <taxon>Fungi</taxon>
        <taxon>Fungi incertae sedis</taxon>
        <taxon>Chytridiomycota</taxon>
        <taxon>Chytridiomycota incertae sedis</taxon>
        <taxon>Neocallimastigomycetes</taxon>
        <taxon>Neocallimastigales</taxon>
        <taxon>Neocallimastigaceae</taxon>
        <taxon>Neocallimastix</taxon>
    </lineage>
</organism>
<keyword evidence="1 5" id="KW-0344">Guanine-nucleotide releasing factor</keyword>
<dbReference type="STRING" id="1754190.A0A1Y2AW67"/>
<evidence type="ECO:0000313" key="10">
    <source>
        <dbReference type="Proteomes" id="UP000193920"/>
    </source>
</evidence>
<dbReference type="PANTHER" id="PTHR23113:SF368">
    <property type="entry name" value="CELL DIVISION CONTROL PROTEIN 25"/>
    <property type="match status" value="1"/>
</dbReference>
<evidence type="ECO:0000313" key="9">
    <source>
        <dbReference type="EMBL" id="ORY26833.1"/>
    </source>
</evidence>
<dbReference type="Pfam" id="PF04500">
    <property type="entry name" value="FLYWCH"/>
    <property type="match status" value="1"/>
</dbReference>
<protein>
    <submittedName>
        <fullName evidence="9">Ras GEF</fullName>
    </submittedName>
</protein>
<dbReference type="Pfam" id="PF00617">
    <property type="entry name" value="RasGEF"/>
    <property type="match status" value="1"/>
</dbReference>
<dbReference type="Gene3D" id="1.10.840.10">
    <property type="entry name" value="Ras guanine-nucleotide exchange factors catalytic domain"/>
    <property type="match status" value="1"/>
</dbReference>
<dbReference type="Pfam" id="PF10551">
    <property type="entry name" value="MULE"/>
    <property type="match status" value="1"/>
</dbReference>
<dbReference type="InterPro" id="IPR023578">
    <property type="entry name" value="Ras_GEF_dom_sf"/>
</dbReference>
<dbReference type="InterPro" id="IPR036964">
    <property type="entry name" value="RASGEF_cat_dom_sf"/>
</dbReference>
<dbReference type="GO" id="GO:0005886">
    <property type="term" value="C:plasma membrane"/>
    <property type="evidence" value="ECO:0007669"/>
    <property type="project" value="TreeGrafter"/>
</dbReference>
<dbReference type="Gene3D" id="1.20.870.10">
    <property type="entry name" value="Son of sevenless (SoS) protein Chain: S domain 1"/>
    <property type="match status" value="1"/>
</dbReference>
<evidence type="ECO:0000259" key="8">
    <source>
        <dbReference type="PROSITE" id="PS50212"/>
    </source>
</evidence>
<gene>
    <name evidence="9" type="ORF">LY90DRAFT_674490</name>
</gene>
<dbReference type="InterPro" id="IPR007588">
    <property type="entry name" value="Znf_FLYWCH"/>
</dbReference>
<dbReference type="GO" id="GO:0005085">
    <property type="term" value="F:guanyl-nucleotide exchange factor activity"/>
    <property type="evidence" value="ECO:0007669"/>
    <property type="project" value="UniProtKB-KW"/>
</dbReference>
<dbReference type="InterPro" id="IPR008937">
    <property type="entry name" value="Ras-like_GEF"/>
</dbReference>
<keyword evidence="2" id="KW-0479">Metal-binding</keyword>
<evidence type="ECO:0000256" key="6">
    <source>
        <dbReference type="SAM" id="MobiDB-lite"/>
    </source>
</evidence>
<evidence type="ECO:0000256" key="1">
    <source>
        <dbReference type="ARBA" id="ARBA00022658"/>
    </source>
</evidence>
<keyword evidence="10" id="KW-1185">Reference proteome</keyword>
<comment type="caution">
    <text evidence="9">The sequence shown here is derived from an EMBL/GenBank/DDBJ whole genome shotgun (WGS) entry which is preliminary data.</text>
</comment>
<evidence type="ECO:0000256" key="2">
    <source>
        <dbReference type="ARBA" id="ARBA00022723"/>
    </source>
</evidence>
<dbReference type="CDD" id="cd06224">
    <property type="entry name" value="REM"/>
    <property type="match status" value="1"/>
</dbReference>
<sequence>MEKNLEIEISKTNRGKEQIILNRKYKFNLSSKRKDNSKKYKCTEYKTLNQCPSFIILNNENQILEYNDSHNHLENKFGAAKSIVKNKIKDEISKSSIPFNVNIKRTNDEISQGMGLICPGYNSIKSQVTRSRRKQLLPDITTFDEIPDESKYYKTKRDENFMIFKNNDLIVFQSPFQAELFSKNKHIFADGTFYIAPIFSYQVFITRTYVTELNYFYTTSFSILKNKKQTTYEILFEEIKKNSSKYNNIEITPKIFHCDFEKAVSNAAQKVFINANIKYCIWHFKRALEIKKKESCGDKVEKIKDLYIYYNNISNFPFINPEYIYDIYSKIKKKIMNLSNLGFTINPDSQNFPSLESFLKLQQVTNDVHAIVNNFNKTTKDFYLQVDIELKEKNNDEGNRNNESQQQNFSKMISQLEEFSKTVNENIQKLKWIIRSQENIPSKILIKEISNIDFEIGSFLSVIDEINCEELKEDIVMNFKLNRLALCNSISGLVKATQNIVNNLLPSNFNDLILLNSELIKKNVEKFVISVKCLLQEKEKADNIQYQKIYDNNNHRTSTNSSNLSFGTFGNNGTFGNSSNSSISTTDSNNSSSVPTILNSSSPHHRKALYVSNFKLFDTKVSNNSNNENKEPSKKWFLEYDYDQKDLLFNMDGKVKCGTFEALIEHLTCHDAFDSNFTNTFLLTYRSFCTSTQFMSALLKRYSLPKPKGLTELNDVNEWHEKKLKPIRLRVCNVVKSWFETFSNENDEDDKKAIEMAKDFFTRENQCDPAFLTVSKLLDKFDKGFNKRNTPTPSHEVPVPILPKSLCNICFLELDPTEIARQLTLMCSKLYNQIQPLECLKKAWSKKENSPAVNIKMMIEMSDQVTSWVAITILKENDLTKRASILEHFIYIAEKCYALNNFNTLMSILAGFNSAPIYRLKRTWDLLSSKANSILEQLSRIMNRGKNFSAYREQLHSVNPPCVPCLRIYLIDLTFIEDGNKDYLMSNDRFINFSKQNRTADIIREIQQYQNQVYCLQDVPELQNYLKESLERIENESEMYEMSLILEPKESENEKITRLLIESGFL</sequence>
<dbReference type="SUPFAM" id="SSF48366">
    <property type="entry name" value="Ras GEF"/>
    <property type="match status" value="1"/>
</dbReference>
<evidence type="ECO:0000256" key="5">
    <source>
        <dbReference type="PROSITE-ProRule" id="PRU00168"/>
    </source>
</evidence>
<dbReference type="InterPro" id="IPR000651">
    <property type="entry name" value="Ras-like_Gua-exchang_fac_N"/>
</dbReference>
<dbReference type="CDD" id="cd00155">
    <property type="entry name" value="RasGEF"/>
    <property type="match status" value="1"/>
</dbReference>
<proteinExistence type="predicted"/>
<dbReference type="GO" id="GO:0007265">
    <property type="term" value="P:Ras protein signal transduction"/>
    <property type="evidence" value="ECO:0007669"/>
    <property type="project" value="TreeGrafter"/>
</dbReference>
<dbReference type="InterPro" id="IPR018289">
    <property type="entry name" value="MULE_transposase_dom"/>
</dbReference>
<evidence type="ECO:0000256" key="4">
    <source>
        <dbReference type="ARBA" id="ARBA00022833"/>
    </source>
</evidence>
<dbReference type="SMART" id="SM00229">
    <property type="entry name" value="RasGEFN"/>
    <property type="match status" value="1"/>
</dbReference>
<dbReference type="SMART" id="SM00147">
    <property type="entry name" value="RasGEF"/>
    <property type="match status" value="1"/>
</dbReference>
<reference evidence="9 10" key="1">
    <citation type="submission" date="2016-08" db="EMBL/GenBank/DDBJ databases">
        <title>A Parts List for Fungal Cellulosomes Revealed by Comparative Genomics.</title>
        <authorList>
            <consortium name="DOE Joint Genome Institute"/>
            <person name="Haitjema C.H."/>
            <person name="Gilmore S.P."/>
            <person name="Henske J.K."/>
            <person name="Solomon K.V."/>
            <person name="De Groot R."/>
            <person name="Kuo A."/>
            <person name="Mondo S.J."/>
            <person name="Salamov A.A."/>
            <person name="Labutti K."/>
            <person name="Zhao Z."/>
            <person name="Chiniquy J."/>
            <person name="Barry K."/>
            <person name="Brewer H.M."/>
            <person name="Purvine S.O."/>
            <person name="Wright A.T."/>
            <person name="Boxma B."/>
            <person name="Van Alen T."/>
            <person name="Hackstein J.H."/>
            <person name="Baker S.E."/>
            <person name="Grigoriev I.V."/>
            <person name="O'Malley M.A."/>
        </authorList>
    </citation>
    <scope>NUCLEOTIDE SEQUENCE [LARGE SCALE GENOMIC DNA]</scope>
    <source>
        <strain evidence="9 10">G1</strain>
    </source>
</reference>
<dbReference type="EMBL" id="MCOG01000198">
    <property type="protein sequence ID" value="ORY26833.1"/>
    <property type="molecule type" value="Genomic_DNA"/>
</dbReference>
<dbReference type="PROSITE" id="PS50009">
    <property type="entry name" value="RASGEF_CAT"/>
    <property type="match status" value="1"/>
</dbReference>
<evidence type="ECO:0000256" key="3">
    <source>
        <dbReference type="ARBA" id="ARBA00022771"/>
    </source>
</evidence>
<dbReference type="OrthoDB" id="546434at2759"/>
<name>A0A1Y2AW67_9FUNG</name>
<dbReference type="AlphaFoldDB" id="A0A1Y2AW67"/>
<feature type="compositionally biased region" description="Low complexity" evidence="6">
    <location>
        <begin position="579"/>
        <end position="593"/>
    </location>
</feature>
<dbReference type="Proteomes" id="UP000193920">
    <property type="component" value="Unassembled WGS sequence"/>
</dbReference>
<keyword evidence="3" id="KW-0863">Zinc-finger</keyword>
<dbReference type="Pfam" id="PF00618">
    <property type="entry name" value="RasGEF_N"/>
    <property type="match status" value="1"/>
</dbReference>
<dbReference type="GO" id="GO:0008270">
    <property type="term" value="F:zinc ion binding"/>
    <property type="evidence" value="ECO:0007669"/>
    <property type="project" value="UniProtKB-KW"/>
</dbReference>
<feature type="domain" description="Ras-GEF" evidence="7">
    <location>
        <begin position="815"/>
        <end position="1049"/>
    </location>
</feature>
<dbReference type="PANTHER" id="PTHR23113">
    <property type="entry name" value="GUANINE NUCLEOTIDE EXCHANGE FACTOR"/>
    <property type="match status" value="1"/>
</dbReference>
<evidence type="ECO:0000259" key="7">
    <source>
        <dbReference type="PROSITE" id="PS50009"/>
    </source>
</evidence>
<keyword evidence="4" id="KW-0862">Zinc</keyword>
<accession>A0A1Y2AW67</accession>
<feature type="region of interest" description="Disordered" evidence="6">
    <location>
        <begin position="579"/>
        <end position="601"/>
    </location>
</feature>
<dbReference type="PROSITE" id="PS50212">
    <property type="entry name" value="RASGEF_NTER"/>
    <property type="match status" value="1"/>
</dbReference>